<reference evidence="1" key="1">
    <citation type="journal article" date="2020" name="J. Eukaryot. Microbiol.">
        <title>De novo Sequencing, Assembly and Annotation of the Transcriptome for the Free-Living Testate Amoeba Arcella intermedia.</title>
        <authorList>
            <person name="Ribeiro G.M."/>
            <person name="Porfirio-Sousa A.L."/>
            <person name="Maurer-Alcala X.X."/>
            <person name="Katz L.A."/>
            <person name="Lahr D.J.G."/>
        </authorList>
    </citation>
    <scope>NUCLEOTIDE SEQUENCE</scope>
</reference>
<organism evidence="1">
    <name type="scientific">Arcella intermedia</name>
    <dbReference type="NCBI Taxonomy" id="1963864"/>
    <lineage>
        <taxon>Eukaryota</taxon>
        <taxon>Amoebozoa</taxon>
        <taxon>Tubulinea</taxon>
        <taxon>Elardia</taxon>
        <taxon>Arcellinida</taxon>
        <taxon>Sphaerothecina</taxon>
        <taxon>Arcellidae</taxon>
        <taxon>Arcella</taxon>
    </lineage>
</organism>
<protein>
    <submittedName>
        <fullName evidence="1">Uncharacterized protein</fullName>
    </submittedName>
</protein>
<dbReference type="EMBL" id="GIBP01012335">
    <property type="protein sequence ID" value="NDV41304.1"/>
    <property type="molecule type" value="Transcribed_RNA"/>
</dbReference>
<dbReference type="AlphaFoldDB" id="A0A6B2LW41"/>
<evidence type="ECO:0000313" key="1">
    <source>
        <dbReference type="EMBL" id="NDV41304.1"/>
    </source>
</evidence>
<proteinExistence type="predicted"/>
<name>A0A6B2LW41_9EUKA</name>
<sequence>MCRTVCPPSVLLSRLAPASINKETRMVCKLRQASIKGVLDSESFALTSHPNLINSWAHLSCP</sequence>
<accession>A0A6B2LW41</accession>